<keyword evidence="3" id="KW-1185">Reference proteome</keyword>
<feature type="region of interest" description="Disordered" evidence="1">
    <location>
        <begin position="1"/>
        <end position="32"/>
    </location>
</feature>
<dbReference type="HOGENOM" id="CLU_2427975_0_0_1"/>
<reference evidence="2 3" key="1">
    <citation type="journal article" date="2012" name="PLoS Pathog.">
        <title>Diverse lifestyles and strategies of plant pathogenesis encoded in the genomes of eighteen Dothideomycetes fungi.</title>
        <authorList>
            <person name="Ohm R.A."/>
            <person name="Feau N."/>
            <person name="Henrissat B."/>
            <person name="Schoch C.L."/>
            <person name="Horwitz B.A."/>
            <person name="Barry K.W."/>
            <person name="Condon B.J."/>
            <person name="Copeland A.C."/>
            <person name="Dhillon B."/>
            <person name="Glaser F."/>
            <person name="Hesse C.N."/>
            <person name="Kosti I."/>
            <person name="LaButti K."/>
            <person name="Lindquist E.A."/>
            <person name="Lucas S."/>
            <person name="Salamov A.A."/>
            <person name="Bradshaw R.E."/>
            <person name="Ciuffetti L."/>
            <person name="Hamelin R.C."/>
            <person name="Kema G.H.J."/>
            <person name="Lawrence C."/>
            <person name="Scott J.A."/>
            <person name="Spatafora J.W."/>
            <person name="Turgeon B.G."/>
            <person name="de Wit P.J.G.M."/>
            <person name="Zhong S."/>
            <person name="Goodwin S.B."/>
            <person name="Grigoriev I.V."/>
        </authorList>
    </citation>
    <scope>NUCLEOTIDE SEQUENCE [LARGE SCALE GENOMIC DNA]</scope>
    <source>
        <strain evidence="2 3">CIRAD86</strain>
    </source>
</reference>
<dbReference type="Proteomes" id="UP000016932">
    <property type="component" value="Unassembled WGS sequence"/>
</dbReference>
<evidence type="ECO:0000313" key="2">
    <source>
        <dbReference type="EMBL" id="EME81149.1"/>
    </source>
</evidence>
<dbReference type="GeneID" id="19336661"/>
<gene>
    <name evidence="2" type="ORF">MYCFIDRAFT_208266</name>
</gene>
<evidence type="ECO:0000256" key="1">
    <source>
        <dbReference type="SAM" id="MobiDB-lite"/>
    </source>
</evidence>
<organism evidence="2 3">
    <name type="scientific">Pseudocercospora fijiensis (strain CIRAD86)</name>
    <name type="common">Black leaf streak disease fungus</name>
    <name type="synonym">Mycosphaerella fijiensis</name>
    <dbReference type="NCBI Taxonomy" id="383855"/>
    <lineage>
        <taxon>Eukaryota</taxon>
        <taxon>Fungi</taxon>
        <taxon>Dikarya</taxon>
        <taxon>Ascomycota</taxon>
        <taxon>Pezizomycotina</taxon>
        <taxon>Dothideomycetes</taxon>
        <taxon>Dothideomycetidae</taxon>
        <taxon>Mycosphaerellales</taxon>
        <taxon>Mycosphaerellaceae</taxon>
        <taxon>Pseudocercospora</taxon>
    </lineage>
</organism>
<name>M2ZPZ7_PSEFD</name>
<dbReference type="KEGG" id="pfj:MYCFIDRAFT_208266"/>
<dbReference type="VEuPathDB" id="FungiDB:MYCFIDRAFT_208266"/>
<dbReference type="EMBL" id="KB446560">
    <property type="protein sequence ID" value="EME81149.1"/>
    <property type="molecule type" value="Genomic_DNA"/>
</dbReference>
<protein>
    <submittedName>
        <fullName evidence="2">Uncharacterized protein</fullName>
    </submittedName>
</protein>
<sequence length="91" mass="10574">MSTAYSTEAVESEVDDTGYEQESEESSDDSGWEDLELTAISWHPFPSSQPVMINRVETNWTNSLLQYTTMSTWLRPRHECFYRFTRANPSI</sequence>
<dbReference type="RefSeq" id="XP_007928416.1">
    <property type="nucleotide sequence ID" value="XM_007930225.1"/>
</dbReference>
<dbReference type="AlphaFoldDB" id="M2ZPZ7"/>
<proteinExistence type="predicted"/>
<evidence type="ECO:0000313" key="3">
    <source>
        <dbReference type="Proteomes" id="UP000016932"/>
    </source>
</evidence>
<feature type="compositionally biased region" description="Acidic residues" evidence="1">
    <location>
        <begin position="10"/>
        <end position="32"/>
    </location>
</feature>
<accession>M2ZPZ7</accession>